<dbReference type="SMART" id="SM00225">
    <property type="entry name" value="BTB"/>
    <property type="match status" value="1"/>
</dbReference>
<feature type="region of interest" description="Disordered" evidence="6">
    <location>
        <begin position="481"/>
        <end position="550"/>
    </location>
</feature>
<keyword evidence="3" id="KW-0863">Zinc-finger</keyword>
<dbReference type="GO" id="GO:0005634">
    <property type="term" value="C:nucleus"/>
    <property type="evidence" value="ECO:0007669"/>
    <property type="project" value="UniProtKB-SubCell"/>
</dbReference>
<sequence>MADDEQFSLCWNNFNTNLSAGFHESLCRGDLVDVSLAAEGHIVKAHRLVLSVCSPFFRKMFTQMPSNTHAIVFLNNVSHSALKDLIQFMYCGEVNVKQDALPAFISTAESLQIKGLTDNDPAPQPPQEPSPPPAAPHVQQQQIPAQRVQRQQPRASARYKIETVDDGLGDDAKGTTQIVIQTTAAPQATIVQQQQPQQQQATQQIQSQQQLQTGTTTTATLVSTNKRPARSSLTTASSSAGVKRSKTSVSANVMDPLDSATETGTTTTTQLVPQQITVQTAVVSAAEAKLHQQTQQVRHQQPQQQEEAEYIDLPMELPTKSEPDYSEDHGDAAGDGEGTYVEDDAYGDMRYDDSYFTENEDAGNQSAANTSGGGVTATTSKAVAKQQSQNYSDSSFVDTSADQGNTEAQAFHIDFADSKKNGGKLLVINGFRFFRNKKRGHLQYWKCRNYYKERCPAIAIHDESTLILRLCHQHQHTESNDIEIKPLAGGESKLPDSAESEAQAEESEQPKTEVDGGAAPDPELEARPIPPLREPPPLLEIKSKLKNRNL</sequence>
<dbReference type="InterPro" id="IPR000210">
    <property type="entry name" value="BTB/POZ_dom"/>
</dbReference>
<feature type="region of interest" description="Disordered" evidence="6">
    <location>
        <begin position="115"/>
        <end position="157"/>
    </location>
</feature>
<dbReference type="GO" id="GO:0008270">
    <property type="term" value="F:zinc ion binding"/>
    <property type="evidence" value="ECO:0007669"/>
    <property type="project" value="UniProtKB-KW"/>
</dbReference>
<dbReference type="PROSITE" id="PS50097">
    <property type="entry name" value="BTB"/>
    <property type="match status" value="1"/>
</dbReference>
<evidence type="ECO:0000256" key="6">
    <source>
        <dbReference type="SAM" id="MobiDB-lite"/>
    </source>
</evidence>
<dbReference type="PANTHER" id="PTHR23110">
    <property type="entry name" value="BTB DOMAIN TRANSCRIPTION FACTOR"/>
    <property type="match status" value="1"/>
</dbReference>
<evidence type="ECO:0000313" key="9">
    <source>
        <dbReference type="RefSeq" id="XP_036672572.3"/>
    </source>
</evidence>
<dbReference type="PANTHER" id="PTHR23110:SF92">
    <property type="entry name" value="MODIFIER OF MDG4"/>
    <property type="match status" value="1"/>
</dbReference>
<dbReference type="InterPro" id="IPR007588">
    <property type="entry name" value="Znf_FLYWCH"/>
</dbReference>
<dbReference type="InterPro" id="IPR051095">
    <property type="entry name" value="Dros_DevTransReg"/>
</dbReference>
<dbReference type="GeneID" id="108013859"/>
<dbReference type="InterPro" id="IPR011333">
    <property type="entry name" value="SKP1/BTB/POZ_sf"/>
</dbReference>
<proteinExistence type="predicted"/>
<dbReference type="GO" id="GO:0006357">
    <property type="term" value="P:regulation of transcription by RNA polymerase II"/>
    <property type="evidence" value="ECO:0007669"/>
    <property type="project" value="TreeGrafter"/>
</dbReference>
<keyword evidence="4" id="KW-0862">Zinc</keyword>
<feature type="compositionally biased region" description="Pro residues" evidence="6">
    <location>
        <begin position="528"/>
        <end position="538"/>
    </location>
</feature>
<gene>
    <name evidence="9" type="primary">LOC108013859</name>
</gene>
<feature type="compositionally biased region" description="Polar residues" evidence="6">
    <location>
        <begin position="362"/>
        <end position="381"/>
    </location>
</feature>
<evidence type="ECO:0000256" key="4">
    <source>
        <dbReference type="ARBA" id="ARBA00022833"/>
    </source>
</evidence>
<protein>
    <submittedName>
        <fullName evidence="9">Modifier of mdg4 isoform X5</fullName>
    </submittedName>
</protein>
<evidence type="ECO:0000256" key="3">
    <source>
        <dbReference type="ARBA" id="ARBA00022771"/>
    </source>
</evidence>
<organism evidence="8 9">
    <name type="scientific">Drosophila suzukii</name>
    <name type="common">Spotted-wing drosophila fruit fly</name>
    <dbReference type="NCBI Taxonomy" id="28584"/>
    <lineage>
        <taxon>Eukaryota</taxon>
        <taxon>Metazoa</taxon>
        <taxon>Ecdysozoa</taxon>
        <taxon>Arthropoda</taxon>
        <taxon>Hexapoda</taxon>
        <taxon>Insecta</taxon>
        <taxon>Pterygota</taxon>
        <taxon>Neoptera</taxon>
        <taxon>Endopterygota</taxon>
        <taxon>Diptera</taxon>
        <taxon>Brachycera</taxon>
        <taxon>Muscomorpha</taxon>
        <taxon>Ephydroidea</taxon>
        <taxon>Drosophilidae</taxon>
        <taxon>Drosophila</taxon>
        <taxon>Sophophora</taxon>
    </lineage>
</organism>
<keyword evidence="2" id="KW-0479">Metal-binding</keyword>
<keyword evidence="8" id="KW-1185">Reference proteome</keyword>
<evidence type="ECO:0000313" key="8">
    <source>
        <dbReference type="Proteomes" id="UP001652628"/>
    </source>
</evidence>
<evidence type="ECO:0000259" key="7">
    <source>
        <dbReference type="PROSITE" id="PS50097"/>
    </source>
</evidence>
<dbReference type="CDD" id="cd18315">
    <property type="entry name" value="BTB_POZ_BAB-like"/>
    <property type="match status" value="1"/>
</dbReference>
<feature type="domain" description="BTB" evidence="7">
    <location>
        <begin position="32"/>
        <end position="98"/>
    </location>
</feature>
<dbReference type="RefSeq" id="XP_036672572.3">
    <property type="nucleotide sequence ID" value="XM_036816677.3"/>
</dbReference>
<evidence type="ECO:0000256" key="1">
    <source>
        <dbReference type="ARBA" id="ARBA00004123"/>
    </source>
</evidence>
<name>A0AB40A6N3_DROSZ</name>
<dbReference type="Proteomes" id="UP001652628">
    <property type="component" value="Chromosome 3"/>
</dbReference>
<feature type="compositionally biased region" description="Basic and acidic residues" evidence="6">
    <location>
        <begin position="319"/>
        <end position="332"/>
    </location>
</feature>
<keyword evidence="5" id="KW-0539">Nucleus</keyword>
<evidence type="ECO:0000256" key="5">
    <source>
        <dbReference type="ARBA" id="ARBA00023242"/>
    </source>
</evidence>
<dbReference type="Gene3D" id="3.30.710.10">
    <property type="entry name" value="Potassium Channel Kv1.1, Chain A"/>
    <property type="match status" value="1"/>
</dbReference>
<accession>A0AB40A6N3</accession>
<dbReference type="SUPFAM" id="SSF54695">
    <property type="entry name" value="POZ domain"/>
    <property type="match status" value="1"/>
</dbReference>
<feature type="region of interest" description="Disordered" evidence="6">
    <location>
        <begin position="355"/>
        <end position="381"/>
    </location>
</feature>
<dbReference type="AlphaFoldDB" id="A0AB40A6N3"/>
<feature type="compositionally biased region" description="Low complexity" evidence="6">
    <location>
        <begin position="136"/>
        <end position="157"/>
    </location>
</feature>
<reference evidence="9" key="1">
    <citation type="submission" date="2025-08" db="UniProtKB">
        <authorList>
            <consortium name="RefSeq"/>
        </authorList>
    </citation>
    <scope>IDENTIFICATION</scope>
</reference>
<evidence type="ECO:0000256" key="2">
    <source>
        <dbReference type="ARBA" id="ARBA00022723"/>
    </source>
</evidence>
<feature type="compositionally biased region" description="Low complexity" evidence="6">
    <location>
        <begin position="231"/>
        <end position="240"/>
    </location>
</feature>
<comment type="subcellular location">
    <subcellularLocation>
        <location evidence="1">Nucleus</location>
    </subcellularLocation>
</comment>
<dbReference type="Pfam" id="PF00651">
    <property type="entry name" value="BTB"/>
    <property type="match status" value="1"/>
</dbReference>
<feature type="region of interest" description="Disordered" evidence="6">
    <location>
        <begin position="317"/>
        <end position="340"/>
    </location>
</feature>
<feature type="compositionally biased region" description="Pro residues" evidence="6">
    <location>
        <begin position="122"/>
        <end position="135"/>
    </location>
</feature>
<dbReference type="Gene3D" id="2.20.25.240">
    <property type="match status" value="1"/>
</dbReference>
<feature type="compositionally biased region" description="Acidic residues" evidence="6">
    <location>
        <begin position="498"/>
        <end position="507"/>
    </location>
</feature>
<feature type="region of interest" description="Disordered" evidence="6">
    <location>
        <begin position="223"/>
        <end position="249"/>
    </location>
</feature>
<dbReference type="Pfam" id="PF04500">
    <property type="entry name" value="FLYWCH"/>
    <property type="match status" value="1"/>
</dbReference>